<evidence type="ECO:0000259" key="5">
    <source>
        <dbReference type="PROSITE" id="PS52004"/>
    </source>
</evidence>
<evidence type="ECO:0000256" key="4">
    <source>
        <dbReference type="RuleBase" id="RU003694"/>
    </source>
</evidence>
<evidence type="ECO:0000256" key="2">
    <source>
        <dbReference type="ARBA" id="ARBA00008467"/>
    </source>
</evidence>
<dbReference type="InterPro" id="IPR016039">
    <property type="entry name" value="Thiolase-like"/>
</dbReference>
<proteinExistence type="inferred from homology"/>
<dbReference type="SMART" id="SM00825">
    <property type="entry name" value="PKS_KS"/>
    <property type="match status" value="1"/>
</dbReference>
<dbReference type="SUPFAM" id="SSF53901">
    <property type="entry name" value="Thiolase-like"/>
    <property type="match status" value="2"/>
</dbReference>
<dbReference type="Proteomes" id="UP001186452">
    <property type="component" value="Unassembled WGS sequence"/>
</dbReference>
<gene>
    <name evidence="6" type="ORF">R2X38_25485</name>
</gene>
<reference evidence="6 7" key="1">
    <citation type="submission" date="2023-10" db="EMBL/GenBank/DDBJ databases">
        <title>Marine bacteria isolated from horseshoe crab.</title>
        <authorList>
            <person name="Cheng T.H."/>
        </authorList>
    </citation>
    <scope>NUCLEOTIDE SEQUENCE [LARGE SCALE GENOMIC DNA]</scope>
    <source>
        <strain evidence="6 7">HSC6</strain>
    </source>
</reference>
<dbReference type="InterPro" id="IPR014031">
    <property type="entry name" value="Ketoacyl_synth_C"/>
</dbReference>
<dbReference type="Pfam" id="PF00109">
    <property type="entry name" value="ketoacyl-synt"/>
    <property type="match status" value="1"/>
</dbReference>
<dbReference type="Pfam" id="PF02801">
    <property type="entry name" value="Ketoacyl-synt_C"/>
    <property type="match status" value="1"/>
</dbReference>
<protein>
    <submittedName>
        <fullName evidence="6">Beta-ketoacyl-[acyl-carrier-protein] synthase family protein</fullName>
        <ecNumber evidence="6">2.3.1.-</ecNumber>
    </submittedName>
</protein>
<keyword evidence="3 4" id="KW-0808">Transferase</keyword>
<dbReference type="InterPro" id="IPR000794">
    <property type="entry name" value="Beta-ketoacyl_synthase"/>
</dbReference>
<name>A0ABU3ZQQ1_9GAMM</name>
<dbReference type="PROSITE" id="PS52004">
    <property type="entry name" value="KS3_2"/>
    <property type="match status" value="1"/>
</dbReference>
<organism evidence="6 7">
    <name type="scientific">Photobacterium rosenbergii</name>
    <dbReference type="NCBI Taxonomy" id="294936"/>
    <lineage>
        <taxon>Bacteria</taxon>
        <taxon>Pseudomonadati</taxon>
        <taxon>Pseudomonadota</taxon>
        <taxon>Gammaproteobacteria</taxon>
        <taxon>Vibrionales</taxon>
        <taxon>Vibrionaceae</taxon>
        <taxon>Photobacterium</taxon>
    </lineage>
</organism>
<evidence type="ECO:0000256" key="3">
    <source>
        <dbReference type="ARBA" id="ARBA00022679"/>
    </source>
</evidence>
<accession>A0ABU3ZQQ1</accession>
<evidence type="ECO:0000313" key="6">
    <source>
        <dbReference type="EMBL" id="MDV5172359.1"/>
    </source>
</evidence>
<comment type="similarity">
    <text evidence="2 4">Belongs to the thiolase-like superfamily. Beta-ketoacyl-ACP synthases family.</text>
</comment>
<dbReference type="EMBL" id="JAWJZI010000028">
    <property type="protein sequence ID" value="MDV5172359.1"/>
    <property type="molecule type" value="Genomic_DNA"/>
</dbReference>
<keyword evidence="6" id="KW-0012">Acyltransferase</keyword>
<sequence>MIDQKVVITGMGVISSFGFQLEDFWQAVSTGRSGISQWPSVAGTEFPVQYAAGINMLDLMQAFPDWQPCDEPLERRTLFGALAAQQALVDAGIDCGNGVGVFSCSGVPEINDDELVQVNNHGIQTVSQQGVVTKANQFSALRSGNDNLSIQIAKQCGTTGPVVNINGACAGAAQAIGAAFKAIRRGEIQQALAGGADSVLNARTMSGLYLLGATATGNRKGAQLCCPFDIDRAGLVAGEGGAYLLLESEASARARGARIYAEVQGYGSSMDAYKVTAPRPDGKGAQAAMEKALADAGLAAEAIDYVNAHGTSTPLNDKIETAAIKAIFGRGDEMEGNTASLPLVSSTKSMIGHWISAAAAPEAVATVLAIYHGLVPPTINLQSPDPLCDLDYVPEVSRPLSLAHCLSNSFGFGGINSCLVLGIYNE</sequence>
<comment type="caution">
    <text evidence="6">The sequence shown here is derived from an EMBL/GenBank/DDBJ whole genome shotgun (WGS) entry which is preliminary data.</text>
</comment>
<dbReference type="InterPro" id="IPR014030">
    <property type="entry name" value="Ketoacyl_synth_N"/>
</dbReference>
<evidence type="ECO:0000313" key="7">
    <source>
        <dbReference type="Proteomes" id="UP001186452"/>
    </source>
</evidence>
<comment type="pathway">
    <text evidence="1">Lipid metabolism; fatty acid biosynthesis.</text>
</comment>
<dbReference type="PANTHER" id="PTHR11712:SF336">
    <property type="entry name" value="3-OXOACYL-[ACYL-CARRIER-PROTEIN] SYNTHASE, MITOCHONDRIAL"/>
    <property type="match status" value="1"/>
</dbReference>
<dbReference type="RefSeq" id="WP_317525155.1">
    <property type="nucleotide sequence ID" value="NZ_JAWJZI010000028.1"/>
</dbReference>
<dbReference type="PANTHER" id="PTHR11712">
    <property type="entry name" value="POLYKETIDE SYNTHASE-RELATED"/>
    <property type="match status" value="1"/>
</dbReference>
<dbReference type="GO" id="GO:0016746">
    <property type="term" value="F:acyltransferase activity"/>
    <property type="evidence" value="ECO:0007669"/>
    <property type="project" value="UniProtKB-KW"/>
</dbReference>
<feature type="domain" description="Ketosynthase family 3 (KS3)" evidence="5">
    <location>
        <begin position="3"/>
        <end position="423"/>
    </location>
</feature>
<dbReference type="CDD" id="cd00834">
    <property type="entry name" value="KAS_I_II"/>
    <property type="match status" value="1"/>
</dbReference>
<dbReference type="EC" id="2.3.1.-" evidence="6"/>
<dbReference type="InterPro" id="IPR020841">
    <property type="entry name" value="PKS_Beta-ketoAc_synthase_dom"/>
</dbReference>
<keyword evidence="7" id="KW-1185">Reference proteome</keyword>
<dbReference type="Gene3D" id="3.40.47.10">
    <property type="match status" value="1"/>
</dbReference>
<evidence type="ECO:0000256" key="1">
    <source>
        <dbReference type="ARBA" id="ARBA00005194"/>
    </source>
</evidence>